<evidence type="ECO:0000313" key="2">
    <source>
        <dbReference type="Proteomes" id="UP000011524"/>
    </source>
</evidence>
<gene>
    <name evidence="1" type="ORF">C444_07520</name>
</gene>
<sequence length="63" mass="7408">MTERRRVHLHRDNEATEERRNGIAVECPFCGEWEDSHTLMHDGCDCGAEAWTELTFEKDENDK</sequence>
<protein>
    <submittedName>
        <fullName evidence="1">Uncharacterized protein</fullName>
    </submittedName>
</protein>
<dbReference type="Proteomes" id="UP000011524">
    <property type="component" value="Unassembled WGS sequence"/>
</dbReference>
<name>M0LFP1_HALJT</name>
<dbReference type="AlphaFoldDB" id="M0LFP1"/>
<comment type="caution">
    <text evidence="1">The sequence shown here is derived from an EMBL/GenBank/DDBJ whole genome shotgun (WGS) entry which is preliminary data.</text>
</comment>
<organism evidence="1 2">
    <name type="scientific">Haloarcula japonica (strain ATCC 49778 / DSM 6131 / JCM 7785 / NBRC 101032 / NCIMB 13157 / TR-1)</name>
    <dbReference type="NCBI Taxonomy" id="1227453"/>
    <lineage>
        <taxon>Archaea</taxon>
        <taxon>Methanobacteriati</taxon>
        <taxon>Methanobacteriota</taxon>
        <taxon>Stenosarchaea group</taxon>
        <taxon>Halobacteria</taxon>
        <taxon>Halobacteriales</taxon>
        <taxon>Haloarculaceae</taxon>
        <taxon>Haloarcula</taxon>
    </lineage>
</organism>
<dbReference type="RefSeq" id="WP_004591967.1">
    <property type="nucleotide sequence ID" value="NZ_AOLY01000011.1"/>
</dbReference>
<reference evidence="1 2" key="1">
    <citation type="journal article" date="2014" name="PLoS Genet.">
        <title>Phylogenetically driven sequencing of extremely halophilic archaea reveals strategies for static and dynamic osmo-response.</title>
        <authorList>
            <person name="Becker E.A."/>
            <person name="Seitzer P.M."/>
            <person name="Tritt A."/>
            <person name="Larsen D."/>
            <person name="Krusor M."/>
            <person name="Yao A.I."/>
            <person name="Wu D."/>
            <person name="Madern D."/>
            <person name="Eisen J.A."/>
            <person name="Darling A.E."/>
            <person name="Facciotti M.T."/>
        </authorList>
    </citation>
    <scope>NUCLEOTIDE SEQUENCE [LARGE SCALE GENOMIC DNA]</scope>
    <source>
        <strain evidence="2">ATCC 49778 / DSM 6131 / JCM 7785 / NBRC 101032 / NCIMB 13157 / TR-1</strain>
    </source>
</reference>
<accession>M0LFP1</accession>
<proteinExistence type="predicted"/>
<dbReference type="EMBL" id="AOLY01000011">
    <property type="protein sequence ID" value="EMA31908.1"/>
    <property type="molecule type" value="Genomic_DNA"/>
</dbReference>
<evidence type="ECO:0000313" key="1">
    <source>
        <dbReference type="EMBL" id="EMA31908.1"/>
    </source>
</evidence>
<keyword evidence="2" id="KW-1185">Reference proteome</keyword>
<dbReference type="PATRIC" id="fig|1227453.3.peg.1501"/>
<dbReference type="OrthoDB" id="372326at2157"/>
<dbReference type="STRING" id="1227453.C444_07520"/>